<evidence type="ECO:0000313" key="1">
    <source>
        <dbReference type="EMBL" id="VDN57980.1"/>
    </source>
</evidence>
<dbReference type="Proteomes" id="UP000038040">
    <property type="component" value="Unplaced"/>
</dbReference>
<dbReference type="AlphaFoldDB" id="A0A0N4UA02"/>
<gene>
    <name evidence="1" type="ORF">DME_LOCUS7953</name>
</gene>
<evidence type="ECO:0000313" key="2">
    <source>
        <dbReference type="Proteomes" id="UP000038040"/>
    </source>
</evidence>
<proteinExistence type="predicted"/>
<protein>
    <submittedName>
        <fullName evidence="1 4">Uncharacterized protein</fullName>
    </submittedName>
</protein>
<dbReference type="WBParaSite" id="DME_0000394801-mRNA-1">
    <property type="protein sequence ID" value="DME_0000394801-mRNA-1"/>
    <property type="gene ID" value="DME_0000394801"/>
</dbReference>
<keyword evidence="3" id="KW-1185">Reference proteome</keyword>
<evidence type="ECO:0000313" key="4">
    <source>
        <dbReference type="WBParaSite" id="DME_0000394801-mRNA-1"/>
    </source>
</evidence>
<dbReference type="OrthoDB" id="5841793at2759"/>
<dbReference type="EMBL" id="UYYG01001164">
    <property type="protein sequence ID" value="VDN57980.1"/>
    <property type="molecule type" value="Genomic_DNA"/>
</dbReference>
<reference evidence="4" key="1">
    <citation type="submission" date="2017-02" db="UniProtKB">
        <authorList>
            <consortium name="WormBaseParasite"/>
        </authorList>
    </citation>
    <scope>IDENTIFICATION</scope>
</reference>
<sequence>MSNGKESRALESLTESQFGIDDSEVLDGLSKEDIEEETLCFQLCQLDPLYPAYFKHMNTGRMKVNLFQRI</sequence>
<name>A0A0N4UA02_DRAME</name>
<dbReference type="Proteomes" id="UP000274756">
    <property type="component" value="Unassembled WGS sequence"/>
</dbReference>
<reference evidence="1 3" key="2">
    <citation type="submission" date="2018-11" db="EMBL/GenBank/DDBJ databases">
        <authorList>
            <consortium name="Pathogen Informatics"/>
        </authorList>
    </citation>
    <scope>NUCLEOTIDE SEQUENCE [LARGE SCALE GENOMIC DNA]</scope>
</reference>
<organism evidence="2 4">
    <name type="scientific">Dracunculus medinensis</name>
    <name type="common">Guinea worm</name>
    <dbReference type="NCBI Taxonomy" id="318479"/>
    <lineage>
        <taxon>Eukaryota</taxon>
        <taxon>Metazoa</taxon>
        <taxon>Ecdysozoa</taxon>
        <taxon>Nematoda</taxon>
        <taxon>Chromadorea</taxon>
        <taxon>Rhabditida</taxon>
        <taxon>Spirurina</taxon>
        <taxon>Dracunculoidea</taxon>
        <taxon>Dracunculidae</taxon>
        <taxon>Dracunculus</taxon>
    </lineage>
</organism>
<evidence type="ECO:0000313" key="3">
    <source>
        <dbReference type="Proteomes" id="UP000274756"/>
    </source>
</evidence>
<accession>A0A0N4UA02</accession>